<keyword evidence="3" id="KW-1185">Reference proteome</keyword>
<dbReference type="Proteomes" id="UP001152049">
    <property type="component" value="Unassembled WGS sequence"/>
</dbReference>
<evidence type="ECO:0000313" key="2">
    <source>
        <dbReference type="EMBL" id="KAJ4254000.1"/>
    </source>
</evidence>
<dbReference type="Pfam" id="PF04909">
    <property type="entry name" value="Amidohydro_2"/>
    <property type="match status" value="1"/>
</dbReference>
<gene>
    <name evidence="2" type="ORF">NW762_010403</name>
</gene>
<name>A0A9W8RU94_9HYPO</name>
<dbReference type="InterPro" id="IPR006680">
    <property type="entry name" value="Amidohydro-rel"/>
</dbReference>
<dbReference type="EMBL" id="JAOQAZ010000023">
    <property type="protein sequence ID" value="KAJ4254000.1"/>
    <property type="molecule type" value="Genomic_DNA"/>
</dbReference>
<dbReference type="Gene3D" id="3.20.20.140">
    <property type="entry name" value="Metal-dependent hydrolases"/>
    <property type="match status" value="1"/>
</dbReference>
<evidence type="ECO:0000313" key="3">
    <source>
        <dbReference type="Proteomes" id="UP001152049"/>
    </source>
</evidence>
<dbReference type="GO" id="GO:0016787">
    <property type="term" value="F:hydrolase activity"/>
    <property type="evidence" value="ECO:0007669"/>
    <property type="project" value="InterPro"/>
</dbReference>
<dbReference type="PANTHER" id="PTHR35563">
    <property type="entry name" value="BARREL METAL-DEPENDENT HYDROLASE, PUTATIVE (AFU_ORTHOLOGUE AFUA_1G16240)-RELATED"/>
    <property type="match status" value="1"/>
</dbReference>
<dbReference type="PANTHER" id="PTHR35563:SF2">
    <property type="entry name" value="BARREL METAL-DEPENDENT HYDROLASE, PUTATIVE (AFU_ORTHOLOGUE AFUA_1G16240)-RELATED"/>
    <property type="match status" value="1"/>
</dbReference>
<dbReference type="AlphaFoldDB" id="A0A9W8RU94"/>
<comment type="caution">
    <text evidence="2">The sequence shown here is derived from an EMBL/GenBank/DDBJ whole genome shotgun (WGS) entry which is preliminary data.</text>
</comment>
<accession>A0A9W8RU94</accession>
<organism evidence="2 3">
    <name type="scientific">Fusarium torreyae</name>
    <dbReference type="NCBI Taxonomy" id="1237075"/>
    <lineage>
        <taxon>Eukaryota</taxon>
        <taxon>Fungi</taxon>
        <taxon>Dikarya</taxon>
        <taxon>Ascomycota</taxon>
        <taxon>Pezizomycotina</taxon>
        <taxon>Sordariomycetes</taxon>
        <taxon>Hypocreomycetidae</taxon>
        <taxon>Hypocreales</taxon>
        <taxon>Nectriaceae</taxon>
        <taxon>Fusarium</taxon>
    </lineage>
</organism>
<protein>
    <recommendedName>
        <fullName evidence="1">Amidohydrolase-related domain-containing protein</fullName>
    </recommendedName>
</protein>
<sequence>MSAPQLPPSAWNSHMHCFDPERNPFKRTRAYAPQPAGLEALIQNLQADNVMLVQATIEDGYDGLLGHLANCRGLYPSKVFCGTIFWDPENQGLKNLTESDFDKLNDAGVRSVRIHGSYGGSGDDVDWVLQQFIQVVTSCPVRKYTWSISAQLPLSTWSSIAGNILNHSELRGISIIADHNGSAAPSDIDTPNFANFLHLLESSKVYVKLGALHRRSQDIDHMEPVIKAFANTAPDAILWGSDWPHCNAAIRGLTPTAPLEVDTNKELRLLREWLTDQQWHKMLVSNPGRVFGTREE</sequence>
<evidence type="ECO:0000259" key="1">
    <source>
        <dbReference type="Pfam" id="PF04909"/>
    </source>
</evidence>
<feature type="domain" description="Amidohydrolase-related" evidence="1">
    <location>
        <begin position="13"/>
        <end position="292"/>
    </location>
</feature>
<dbReference type="OrthoDB" id="2135488at2759"/>
<dbReference type="InterPro" id="IPR032466">
    <property type="entry name" value="Metal_Hydrolase"/>
</dbReference>
<dbReference type="InterPro" id="IPR052358">
    <property type="entry name" value="Aro_Compnd_Degr_Hydrolases"/>
</dbReference>
<reference evidence="2" key="1">
    <citation type="submission" date="2022-09" db="EMBL/GenBank/DDBJ databases">
        <title>Fusarium specimens isolated from Avocado Roots.</title>
        <authorList>
            <person name="Stajich J."/>
            <person name="Roper C."/>
            <person name="Heimlech-Rivalta G."/>
        </authorList>
    </citation>
    <scope>NUCLEOTIDE SEQUENCE</scope>
    <source>
        <strain evidence="2">CF00136</strain>
    </source>
</reference>
<proteinExistence type="predicted"/>
<dbReference type="SUPFAM" id="SSF51556">
    <property type="entry name" value="Metallo-dependent hydrolases"/>
    <property type="match status" value="1"/>
</dbReference>